<feature type="chain" id="PRO_5008099142" description="Lipoprotein" evidence="1">
    <location>
        <begin position="25"/>
        <end position="112"/>
    </location>
</feature>
<dbReference type="PROSITE" id="PS51257">
    <property type="entry name" value="PROKAR_LIPOPROTEIN"/>
    <property type="match status" value="1"/>
</dbReference>
<dbReference type="EMBL" id="LVXZ01000159">
    <property type="protein sequence ID" value="OAP88554.1"/>
    <property type="molecule type" value="Genomic_DNA"/>
</dbReference>
<accession>A0A179BC24</accession>
<dbReference type="RefSeq" id="WP_064219702.1">
    <property type="nucleotide sequence ID" value="NZ_LVXZ01000159.1"/>
</dbReference>
<evidence type="ECO:0000256" key="1">
    <source>
        <dbReference type="SAM" id="SignalP"/>
    </source>
</evidence>
<dbReference type="Proteomes" id="UP000078302">
    <property type="component" value="Unassembled WGS sequence"/>
</dbReference>
<gene>
    <name evidence="2" type="ORF">A4H96_11345</name>
</gene>
<feature type="signal peptide" evidence="1">
    <location>
        <begin position="1"/>
        <end position="24"/>
    </location>
</feature>
<evidence type="ECO:0000313" key="3">
    <source>
        <dbReference type="Proteomes" id="UP000078302"/>
    </source>
</evidence>
<protein>
    <recommendedName>
        <fullName evidence="4">Lipoprotein</fullName>
    </recommendedName>
</protein>
<name>A0A179BC24_ACIFR</name>
<organism evidence="2 3">
    <name type="scientific">Acidithiobacillus ferrooxidans</name>
    <name type="common">Thiobacillus ferrooxidans</name>
    <dbReference type="NCBI Taxonomy" id="920"/>
    <lineage>
        <taxon>Bacteria</taxon>
        <taxon>Pseudomonadati</taxon>
        <taxon>Pseudomonadota</taxon>
        <taxon>Acidithiobacillia</taxon>
        <taxon>Acidithiobacillales</taxon>
        <taxon>Acidithiobacillaceae</taxon>
        <taxon>Acidithiobacillus</taxon>
    </lineage>
</organism>
<dbReference type="AlphaFoldDB" id="A0A179BC24"/>
<evidence type="ECO:0008006" key="4">
    <source>
        <dbReference type="Google" id="ProtNLM"/>
    </source>
</evidence>
<keyword evidence="3" id="KW-1185">Reference proteome</keyword>
<reference evidence="2 3" key="1">
    <citation type="submission" date="2016-04" db="EMBL/GenBank/DDBJ databases">
        <title>Acidithiobacillus ferrooxidans genome sequencing and assembly.</title>
        <authorList>
            <person name="Zhou Z."/>
        </authorList>
    </citation>
    <scope>NUCLEOTIDE SEQUENCE [LARGE SCALE GENOMIC DNA]</scope>
    <source>
        <strain evidence="2 3">BY0502</strain>
    </source>
</reference>
<evidence type="ECO:0000313" key="2">
    <source>
        <dbReference type="EMBL" id="OAP88554.1"/>
    </source>
</evidence>
<proteinExistence type="predicted"/>
<sequence length="112" mass="11494">MNKTIISIAIAAGFAGCCIVPALAGTVGIAAQASIPGTVTVSDFAPKREHRLVSYAEAVAFDGHVGRIEATCGGEKIAITPADEAERLPVLDAQLFKACPGRELSVAIETTN</sequence>
<comment type="caution">
    <text evidence="2">The sequence shown here is derived from an EMBL/GenBank/DDBJ whole genome shotgun (WGS) entry which is preliminary data.</text>
</comment>
<keyword evidence="1" id="KW-0732">Signal</keyword>